<evidence type="ECO:0000256" key="5">
    <source>
        <dbReference type="ARBA" id="ARBA00022824"/>
    </source>
</evidence>
<evidence type="ECO:0000256" key="3">
    <source>
        <dbReference type="ARBA" id="ARBA00010288"/>
    </source>
</evidence>
<protein>
    <recommendedName>
        <fullName evidence="9">Protein RFT1 homolog</fullName>
    </recommendedName>
</protein>
<evidence type="ECO:0000256" key="4">
    <source>
        <dbReference type="ARBA" id="ARBA00022692"/>
    </source>
</evidence>
<organism evidence="10 11">
    <name type="scientific">Macleaya cordata</name>
    <name type="common">Five-seeded plume-poppy</name>
    <name type="synonym">Bocconia cordata</name>
    <dbReference type="NCBI Taxonomy" id="56857"/>
    <lineage>
        <taxon>Eukaryota</taxon>
        <taxon>Viridiplantae</taxon>
        <taxon>Streptophyta</taxon>
        <taxon>Embryophyta</taxon>
        <taxon>Tracheophyta</taxon>
        <taxon>Spermatophyta</taxon>
        <taxon>Magnoliopsida</taxon>
        <taxon>Ranunculales</taxon>
        <taxon>Papaveraceae</taxon>
        <taxon>Papaveroideae</taxon>
        <taxon>Macleaya</taxon>
    </lineage>
</organism>
<comment type="pathway">
    <text evidence="2">Protein modification; protein glycosylation.</text>
</comment>
<gene>
    <name evidence="10" type="ORF">BVC80_157g109</name>
</gene>
<accession>A0A200RCA1</accession>
<comment type="subcellular location">
    <subcellularLocation>
        <location evidence="1 9">Endoplasmic reticulum membrane</location>
        <topology evidence="1 9">Multi-pass membrane protein</topology>
    </subcellularLocation>
</comment>
<comment type="function">
    <text evidence="8 9">Intramembrane glycolipid transporter that operates in the biosynthetic pathway of dolichol-linked oligosaccharides, the glycan precursors employed in protein asparagine (N)-glycosylation. The sequential addition of sugars to dolichol pyrophosphate produces dolichol-linked oligosaccharides containing fourteen sugars, including two GlcNAcs, nine mannoses and three glucoses. Once assembled, the oligosaccharide is transferred from the lipid to nascent proteins by oligosaccharyltransferases. The assembly of dolichol-linked oligosaccharides begins on the cytosolic side of the endoplasmic reticulum membrane and finishes in its lumen. RFT1 could mediate the translocation of the cytosolically oriented intermediate DolPP-GlcNAc2Man5, produced by ALG11, into the ER lumen where dolichol-linked oligosaccharides assembly continues. However, the intramembrane lipid transporter activity could not be confirmed in vitro.</text>
</comment>
<feature type="transmembrane region" description="Helical" evidence="9">
    <location>
        <begin position="490"/>
        <end position="512"/>
    </location>
</feature>
<feature type="transmembrane region" description="Helical" evidence="9">
    <location>
        <begin position="197"/>
        <end position="218"/>
    </location>
</feature>
<dbReference type="GO" id="GO:0034203">
    <property type="term" value="P:glycolipid translocation"/>
    <property type="evidence" value="ECO:0007669"/>
    <property type="project" value="TreeGrafter"/>
</dbReference>
<dbReference type="PANTHER" id="PTHR13117:SF5">
    <property type="entry name" value="PROTEIN RFT1 HOMOLOG"/>
    <property type="match status" value="1"/>
</dbReference>
<feature type="transmembrane region" description="Helical" evidence="9">
    <location>
        <begin position="461"/>
        <end position="478"/>
    </location>
</feature>
<comment type="caution">
    <text evidence="10">The sequence shown here is derived from an EMBL/GenBank/DDBJ whole genome shotgun (WGS) entry which is preliminary data.</text>
</comment>
<feature type="transmembrane region" description="Helical" evidence="9">
    <location>
        <begin position="403"/>
        <end position="428"/>
    </location>
</feature>
<feature type="transmembrane region" description="Helical" evidence="9">
    <location>
        <begin position="102"/>
        <end position="124"/>
    </location>
</feature>
<feature type="transmembrane region" description="Helical" evidence="9">
    <location>
        <begin position="327"/>
        <end position="347"/>
    </location>
</feature>
<dbReference type="OrthoDB" id="9979195at2759"/>
<comment type="similarity">
    <text evidence="3 9">Belongs to the RFT1 family.</text>
</comment>
<evidence type="ECO:0000256" key="8">
    <source>
        <dbReference type="ARBA" id="ARBA00045912"/>
    </source>
</evidence>
<dbReference type="EMBL" id="MVGT01000143">
    <property type="protein sequence ID" value="OVA20306.1"/>
    <property type="molecule type" value="Genomic_DNA"/>
</dbReference>
<dbReference type="Proteomes" id="UP000195402">
    <property type="component" value="Unassembled WGS sequence"/>
</dbReference>
<keyword evidence="11" id="KW-1185">Reference proteome</keyword>
<dbReference type="PANTHER" id="PTHR13117">
    <property type="entry name" value="ENDOPLASMIC RETICULUM MULTISPAN TRANSMEMBRANE PROTEIN-RELATED"/>
    <property type="match status" value="1"/>
</dbReference>
<evidence type="ECO:0000313" key="11">
    <source>
        <dbReference type="Proteomes" id="UP000195402"/>
    </source>
</evidence>
<keyword evidence="7 9" id="KW-0472">Membrane</keyword>
<dbReference type="AlphaFoldDB" id="A0A200RCA1"/>
<dbReference type="FunCoup" id="A0A200RCA1">
    <property type="interactions" value="3453"/>
</dbReference>
<dbReference type="GO" id="GO:0006488">
    <property type="term" value="P:dolichol-linked oligosaccharide biosynthetic process"/>
    <property type="evidence" value="ECO:0007669"/>
    <property type="project" value="InterPro"/>
</dbReference>
<comment type="caution">
    <text evidence="9">Lacks conserved residue(s) required for the propagation of feature annotation.</text>
</comment>
<keyword evidence="4 9" id="KW-0812">Transmembrane</keyword>
<evidence type="ECO:0000256" key="2">
    <source>
        <dbReference type="ARBA" id="ARBA00004922"/>
    </source>
</evidence>
<feature type="transmembrane region" description="Helical" evidence="9">
    <location>
        <begin position="367"/>
        <end position="391"/>
    </location>
</feature>
<reference evidence="10 11" key="1">
    <citation type="journal article" date="2017" name="Mol. Plant">
        <title>The Genome of Medicinal Plant Macleaya cordata Provides New Insights into Benzylisoquinoline Alkaloids Metabolism.</title>
        <authorList>
            <person name="Liu X."/>
            <person name="Liu Y."/>
            <person name="Huang P."/>
            <person name="Ma Y."/>
            <person name="Qing Z."/>
            <person name="Tang Q."/>
            <person name="Cao H."/>
            <person name="Cheng P."/>
            <person name="Zheng Y."/>
            <person name="Yuan Z."/>
            <person name="Zhou Y."/>
            <person name="Liu J."/>
            <person name="Tang Z."/>
            <person name="Zhuo Y."/>
            <person name="Zhang Y."/>
            <person name="Yu L."/>
            <person name="Huang J."/>
            <person name="Yang P."/>
            <person name="Peng Q."/>
            <person name="Zhang J."/>
            <person name="Jiang W."/>
            <person name="Zhang Z."/>
            <person name="Lin K."/>
            <person name="Ro D.K."/>
            <person name="Chen X."/>
            <person name="Xiong X."/>
            <person name="Shang Y."/>
            <person name="Huang S."/>
            <person name="Zeng J."/>
        </authorList>
    </citation>
    <scope>NUCLEOTIDE SEQUENCE [LARGE SCALE GENOMIC DNA]</scope>
    <source>
        <strain evidence="11">cv. BLH2017</strain>
        <tissue evidence="10">Root</tissue>
    </source>
</reference>
<dbReference type="OMA" id="WPGKLFG"/>
<dbReference type="InParanoid" id="A0A200RCA1"/>
<evidence type="ECO:0000256" key="6">
    <source>
        <dbReference type="ARBA" id="ARBA00022989"/>
    </source>
</evidence>
<dbReference type="CDD" id="cd13130">
    <property type="entry name" value="MATE_rft1"/>
    <property type="match status" value="1"/>
</dbReference>
<proteinExistence type="inferred from homology"/>
<dbReference type="Pfam" id="PF04506">
    <property type="entry name" value="Rft-1"/>
    <property type="match status" value="1"/>
</dbReference>
<evidence type="ECO:0000256" key="7">
    <source>
        <dbReference type="ARBA" id="ARBA00023136"/>
    </source>
</evidence>
<sequence>MSKESIRSPGGVENGDHANFARTFKYLMATQVLSRGIPFIFNSWIVRHLNEADYALYAVQFHLLVTCILFLSREGFRRACLRADLRCDGESVEDNAAKLLKVAWITFPIGIFVTFSACLLVFWWQALSIYDPYAQAIGILGFACILELVAEPLYILSQNLLLLKLRLMVETVATLLRCTTTYILIVKQTNMEKAFVFALSQSAYGASIFLGYWSYFLLFRMVRRSDLFPFRLGNMMDYDRQLSRMCMLFTRQSIRKLVLQEGEKMVLVWFDTPYNQAVYGLVDKLGSLVVRLVFLPFEESSYATFARFSSGEDPHRSAKLRYSLTEALKLVILIGLVFIAFGPSYSYALIRVLYGRKWSDGEAPTVLRYYCFYIIILAMNGTSEAFLHAVASETQLKRSNDSLLIFSAIYVALNVLLIQSAGAVGLILANSLNMILRIINSAVFIKRYFQDSSMAFGFRQCLPSGWMVLLLSGAVTHISERIFLDEENFWSTMSVHLSIGFICFCLSSFVIYRRERAFVNKIIRFRDHTD</sequence>
<evidence type="ECO:0000256" key="1">
    <source>
        <dbReference type="ARBA" id="ARBA00004477"/>
    </source>
</evidence>
<evidence type="ECO:0000313" key="10">
    <source>
        <dbReference type="EMBL" id="OVA20306.1"/>
    </source>
</evidence>
<feature type="transmembrane region" description="Helical" evidence="9">
    <location>
        <begin position="136"/>
        <end position="155"/>
    </location>
</feature>
<keyword evidence="6 9" id="KW-1133">Transmembrane helix</keyword>
<dbReference type="InterPro" id="IPR007594">
    <property type="entry name" value="RFT1"/>
</dbReference>
<dbReference type="GO" id="GO:0005789">
    <property type="term" value="C:endoplasmic reticulum membrane"/>
    <property type="evidence" value="ECO:0007669"/>
    <property type="project" value="UniProtKB-SubCell"/>
</dbReference>
<keyword evidence="5" id="KW-0256">Endoplasmic reticulum</keyword>
<feature type="transmembrane region" description="Helical" evidence="9">
    <location>
        <begin position="54"/>
        <end position="72"/>
    </location>
</feature>
<name>A0A200RCA1_MACCD</name>
<evidence type="ECO:0000256" key="9">
    <source>
        <dbReference type="RuleBase" id="RU365067"/>
    </source>
</evidence>